<evidence type="ECO:0000313" key="4">
    <source>
        <dbReference type="EMBL" id="KAL3806983.1"/>
    </source>
</evidence>
<dbReference type="CDD" id="cd02440">
    <property type="entry name" value="AdoMet_MTases"/>
    <property type="match status" value="1"/>
</dbReference>
<dbReference type="EMBL" id="JALLPB020000693">
    <property type="protein sequence ID" value="KAL3806983.1"/>
    <property type="molecule type" value="Genomic_DNA"/>
</dbReference>
<feature type="compositionally biased region" description="Acidic residues" evidence="3">
    <location>
        <begin position="453"/>
        <end position="483"/>
    </location>
</feature>
<feature type="region of interest" description="Disordered" evidence="3">
    <location>
        <begin position="525"/>
        <end position="544"/>
    </location>
</feature>
<feature type="region of interest" description="Disordered" evidence="3">
    <location>
        <begin position="452"/>
        <end position="516"/>
    </location>
</feature>
<name>A0ABD3R2W8_9STRA</name>
<evidence type="ECO:0000256" key="2">
    <source>
        <dbReference type="SAM" id="Coils"/>
    </source>
</evidence>
<evidence type="ECO:0000256" key="3">
    <source>
        <dbReference type="SAM" id="MobiDB-lite"/>
    </source>
</evidence>
<reference evidence="4 5" key="1">
    <citation type="submission" date="2024-10" db="EMBL/GenBank/DDBJ databases">
        <title>Updated reference genomes for cyclostephanoid diatoms.</title>
        <authorList>
            <person name="Roberts W.R."/>
            <person name="Alverson A.J."/>
        </authorList>
    </citation>
    <scope>NUCLEOTIDE SEQUENCE [LARGE SCALE GENOMIC DNA]</scope>
    <source>
        <strain evidence="4 5">AJA228-03</strain>
    </source>
</reference>
<dbReference type="Proteomes" id="UP001530377">
    <property type="component" value="Unassembled WGS sequence"/>
</dbReference>
<dbReference type="Pfam" id="PF01135">
    <property type="entry name" value="PCMT"/>
    <property type="match status" value="1"/>
</dbReference>
<dbReference type="Gene3D" id="3.40.50.150">
    <property type="entry name" value="Vaccinia Virus protein VP39"/>
    <property type="match status" value="1"/>
</dbReference>
<comment type="similarity">
    <text evidence="1">Belongs to the methyltransferase superfamily. L-isoaspartyl/D-aspartyl protein methyltransferase family.</text>
</comment>
<accession>A0ABD3R2W8</accession>
<dbReference type="InterPro" id="IPR000682">
    <property type="entry name" value="PCMT"/>
</dbReference>
<evidence type="ECO:0000256" key="1">
    <source>
        <dbReference type="ARBA" id="ARBA00005369"/>
    </source>
</evidence>
<proteinExistence type="inferred from homology"/>
<dbReference type="InterPro" id="IPR029063">
    <property type="entry name" value="SAM-dependent_MTases_sf"/>
</dbReference>
<dbReference type="SUPFAM" id="SSF53335">
    <property type="entry name" value="S-adenosyl-L-methionine-dependent methyltransferases"/>
    <property type="match status" value="1"/>
</dbReference>
<protein>
    <submittedName>
        <fullName evidence="4">Uncharacterized protein</fullName>
    </submittedName>
</protein>
<keyword evidence="5" id="KW-1185">Reference proteome</keyword>
<keyword evidence="2" id="KW-0175">Coiled coil</keyword>
<feature type="compositionally biased region" description="Polar residues" evidence="3">
    <location>
        <begin position="535"/>
        <end position="544"/>
    </location>
</feature>
<gene>
    <name evidence="4" type="ORF">ACHAXA_009309</name>
</gene>
<dbReference type="AlphaFoldDB" id="A0ABD3R2W8"/>
<evidence type="ECO:0000313" key="5">
    <source>
        <dbReference type="Proteomes" id="UP001530377"/>
    </source>
</evidence>
<feature type="compositionally biased region" description="Acidic residues" evidence="3">
    <location>
        <begin position="492"/>
        <end position="511"/>
    </location>
</feature>
<feature type="coiled-coil region" evidence="2">
    <location>
        <begin position="352"/>
        <end position="386"/>
    </location>
</feature>
<dbReference type="PANTHER" id="PTHR11579:SF9">
    <property type="entry name" value="PROTEIN-L-ISOASPARTATE O-METHYLTRANSFERASE"/>
    <property type="match status" value="1"/>
</dbReference>
<dbReference type="PANTHER" id="PTHR11579">
    <property type="entry name" value="PROTEIN-L-ISOASPARTATE O-METHYLTRANSFERASE"/>
    <property type="match status" value="1"/>
</dbReference>
<sequence length="544" mass="60820">MIGIFLWSTRIPNTSKRMAWQSSGIDNTEMVDKLTRFGVISSDHVEDAFRRVDRKFFVPRGNESLAHADQPLKEGRVHISAPHMYGAAIQALDLVPNSPISFLNVGSGTGYISCIVAKILGPNSLHYGVELHDDVIEHCKESIGRWKPNAMEERDGICVFHFSDGTPNIQVIKGNGLNISNAKGEGAIGFDRIYIGAAVGKADLANITKLLSPGGILVGPVDDDFVRVIRVRARYDGMEAGNENPSVYESNEEYTSQILSGVRFSPLQVRPAVTTVIPSNVWSPFTQQGFPSEFKLASRQLLLCSNSQLVQPLPVPRQEERFNVAAMLPKTIWLEILSYTHRKWFEPKPSEIDYLKRRLREEKAKLAKAETARREAEAKCHSAERERAVYRLLALRWQSHMNSLLTRQGHQGVNAQQNDVHGDISDTFDLRDINNSTLSGLRAILQQLHDNINNEDGDHDSDEESSVANNEDEGEDMEEDDAGENQGHSGEDEVDSDLEEFSSVAEEDFYENDTVMMEDIDRSIRTGQRAIDQPRSISLSSDDL</sequence>
<comment type="caution">
    <text evidence="4">The sequence shown here is derived from an EMBL/GenBank/DDBJ whole genome shotgun (WGS) entry which is preliminary data.</text>
</comment>
<organism evidence="4 5">
    <name type="scientific">Cyclostephanos tholiformis</name>
    <dbReference type="NCBI Taxonomy" id="382380"/>
    <lineage>
        <taxon>Eukaryota</taxon>
        <taxon>Sar</taxon>
        <taxon>Stramenopiles</taxon>
        <taxon>Ochrophyta</taxon>
        <taxon>Bacillariophyta</taxon>
        <taxon>Coscinodiscophyceae</taxon>
        <taxon>Thalassiosirophycidae</taxon>
        <taxon>Stephanodiscales</taxon>
        <taxon>Stephanodiscaceae</taxon>
        <taxon>Cyclostephanos</taxon>
    </lineage>
</organism>